<dbReference type="EMBL" id="LAZR01064403">
    <property type="protein sequence ID" value="KKK57586.1"/>
    <property type="molecule type" value="Genomic_DNA"/>
</dbReference>
<dbReference type="AlphaFoldDB" id="A0A0F8ZBZ5"/>
<sequence length="26" mass="2701">MGNNTEFFKNLGGEVINASASAVKVC</sequence>
<gene>
    <name evidence="1" type="ORF">LCGC14_3052940</name>
</gene>
<accession>A0A0F8ZBZ5</accession>
<evidence type="ECO:0000313" key="1">
    <source>
        <dbReference type="EMBL" id="KKK57586.1"/>
    </source>
</evidence>
<proteinExistence type="predicted"/>
<reference evidence="1" key="1">
    <citation type="journal article" date="2015" name="Nature">
        <title>Complex archaea that bridge the gap between prokaryotes and eukaryotes.</title>
        <authorList>
            <person name="Spang A."/>
            <person name="Saw J.H."/>
            <person name="Jorgensen S.L."/>
            <person name="Zaremba-Niedzwiedzka K."/>
            <person name="Martijn J."/>
            <person name="Lind A.E."/>
            <person name="van Eijk R."/>
            <person name="Schleper C."/>
            <person name="Guy L."/>
            <person name="Ettema T.J."/>
        </authorList>
    </citation>
    <scope>NUCLEOTIDE SEQUENCE</scope>
</reference>
<comment type="caution">
    <text evidence="1">The sequence shown here is derived from an EMBL/GenBank/DDBJ whole genome shotgun (WGS) entry which is preliminary data.</text>
</comment>
<name>A0A0F8ZBZ5_9ZZZZ</name>
<protein>
    <submittedName>
        <fullName evidence="1">Uncharacterized protein</fullName>
    </submittedName>
</protein>
<feature type="non-terminal residue" evidence="1">
    <location>
        <position position="26"/>
    </location>
</feature>
<organism evidence="1">
    <name type="scientific">marine sediment metagenome</name>
    <dbReference type="NCBI Taxonomy" id="412755"/>
    <lineage>
        <taxon>unclassified sequences</taxon>
        <taxon>metagenomes</taxon>
        <taxon>ecological metagenomes</taxon>
    </lineage>
</organism>